<dbReference type="SUPFAM" id="SSF52777">
    <property type="entry name" value="CoA-dependent acyltransferases"/>
    <property type="match status" value="2"/>
</dbReference>
<dbReference type="InterPro" id="IPR052058">
    <property type="entry name" value="Alcohol_O-acetyltransferase"/>
</dbReference>
<name>A0A022WAT9_TRIRU</name>
<dbReference type="AlphaFoldDB" id="A0A022WAT9"/>
<dbReference type="OrthoDB" id="2150604at2759"/>
<evidence type="ECO:0008006" key="2">
    <source>
        <dbReference type="Google" id="ProtNLM"/>
    </source>
</evidence>
<dbReference type="InterPro" id="IPR010828">
    <property type="entry name" value="Atf2/Sli1-like"/>
</dbReference>
<accession>A0A022WAT9</accession>
<dbReference type="Proteomes" id="UP000023758">
    <property type="component" value="Unassembled WGS sequence"/>
</dbReference>
<gene>
    <name evidence="1" type="ORF">H103_02215</name>
</gene>
<protein>
    <recommendedName>
        <fullName evidence="2">Alcohol acetyltransferase</fullName>
    </recommendedName>
</protein>
<dbReference type="InterPro" id="IPR023213">
    <property type="entry name" value="CAT-like_dom_sf"/>
</dbReference>
<dbReference type="PANTHER" id="PTHR28037">
    <property type="entry name" value="ALCOHOL O-ACETYLTRANSFERASE 1-RELATED"/>
    <property type="match status" value="1"/>
</dbReference>
<sequence length="468" mass="51878">MDESKLERLRPVGCLEKYSTARNPPRFYTNVAVTASYVLPAGCALTVRNCVYGALEKLIDEHPALSAIPLGEDSLDPYFVRLPEVELDRCVSFRERKAVAAGDGERDTELDGLLNEQHNISFAAPLPYWRLCILTEPQEGRRFTAAYVWHHAIGDGTSGKAFHRTLLAALGSICSGPLPAASAAVKSVVVPPRTPLLPSLEEACPMPLSFFFILWTLFRAKVWKPARDPGLWTGSKTFTPLHNTVRHLVVSERETAAFRDACRENRTTVTAGLQVLLAQALFKHLPAQYTKLASEGAISARRWLTDGRITDDSIGVWVQVYHEHYSRHDNDAFSWDEARRAKQTIDTALSRRGSNSPVGMLKYVKDYVKEIFLPKLGQERELSFEVSNIGVFTADPSEEADPAEADTRPRIERMVFTQSVNVFGCAISTSVITGADGCLVLGFSWQRGVVEDSLMDSFLASVKQAFAL</sequence>
<dbReference type="Pfam" id="PF07247">
    <property type="entry name" value="AATase"/>
    <property type="match status" value="1"/>
</dbReference>
<dbReference type="GO" id="GO:0008080">
    <property type="term" value="F:N-acetyltransferase activity"/>
    <property type="evidence" value="ECO:0007669"/>
    <property type="project" value="TreeGrafter"/>
</dbReference>
<reference evidence="1" key="1">
    <citation type="submission" date="2014-02" db="EMBL/GenBank/DDBJ databases">
        <title>The Genome Sequence of Trichophyton rubrum (morphotype fischeri) CBS 288.86.</title>
        <authorList>
            <consortium name="The Broad Institute Genomics Platform"/>
            <person name="Cuomo C.A."/>
            <person name="White T.C."/>
            <person name="Graser Y."/>
            <person name="Martinez-Rossi N."/>
            <person name="Heitman J."/>
            <person name="Young S.K."/>
            <person name="Zeng Q."/>
            <person name="Gargeya S."/>
            <person name="Abouelleil A."/>
            <person name="Alvarado L."/>
            <person name="Chapman S.B."/>
            <person name="Gainer-Dewar J."/>
            <person name="Goldberg J."/>
            <person name="Griggs A."/>
            <person name="Gujja S."/>
            <person name="Hansen M."/>
            <person name="Howarth C."/>
            <person name="Imamovic A."/>
            <person name="Larimer J."/>
            <person name="Martinez D."/>
            <person name="Murphy C."/>
            <person name="Pearson M.D."/>
            <person name="Persinoti G."/>
            <person name="Poon T."/>
            <person name="Priest M."/>
            <person name="Roberts A.D."/>
            <person name="Saif S."/>
            <person name="Shea T.D."/>
            <person name="Sykes S.N."/>
            <person name="Wortman J."/>
            <person name="Nusbaum C."/>
            <person name="Birren B."/>
        </authorList>
    </citation>
    <scope>NUCLEOTIDE SEQUENCE [LARGE SCALE GENOMIC DNA]</scope>
    <source>
        <strain evidence="1">CBS 288.86</strain>
    </source>
</reference>
<dbReference type="EMBL" id="KK207757">
    <property type="protein sequence ID" value="EZF55158.1"/>
    <property type="molecule type" value="Genomic_DNA"/>
</dbReference>
<dbReference type="PANTHER" id="PTHR28037:SF1">
    <property type="entry name" value="ALCOHOL O-ACETYLTRANSFERASE 1-RELATED"/>
    <property type="match status" value="1"/>
</dbReference>
<dbReference type="Gene3D" id="3.30.559.10">
    <property type="entry name" value="Chloramphenicol acetyltransferase-like domain"/>
    <property type="match status" value="1"/>
</dbReference>
<dbReference type="HOGENOM" id="CLU_024469_1_1_1"/>
<proteinExistence type="predicted"/>
<evidence type="ECO:0000313" key="1">
    <source>
        <dbReference type="EMBL" id="EZF55158.1"/>
    </source>
</evidence>
<organism evidence="1">
    <name type="scientific">Trichophyton rubrum CBS 288.86</name>
    <dbReference type="NCBI Taxonomy" id="1215330"/>
    <lineage>
        <taxon>Eukaryota</taxon>
        <taxon>Fungi</taxon>
        <taxon>Dikarya</taxon>
        <taxon>Ascomycota</taxon>
        <taxon>Pezizomycotina</taxon>
        <taxon>Eurotiomycetes</taxon>
        <taxon>Eurotiomycetidae</taxon>
        <taxon>Onygenales</taxon>
        <taxon>Arthrodermataceae</taxon>
        <taxon>Trichophyton</taxon>
    </lineage>
</organism>